<sequence length="285" mass="33305">MSDKYFSHKGIPLPTESYSEEGLSYVENEFRILDDDIINVTYPKSGTNWMSQILSLIQHNGDSTWACSEPVWDRVPWIETTTGLEQALKYPPPRLLASHLPFQLFPKSFIHSKAKIIFTMRHPKDVIISLYHFSKIMKTLKEPGTLEEFLEEFLGGNVVYGSWFDHVKGWMKLKGRDNFFSVTYEELQQDLRGCVEKICRFLGKELTSQQIDSVVENSSFQKMKDNKMCNFTLLPDTVMDHQKGPFLRKGICGDWKNHLTPKQEEHFDRVYREKMQDMSVAFPWD</sequence>
<name>A0ABM1KW88_GEKJA</name>
<dbReference type="Proteomes" id="UP000694871">
    <property type="component" value="Unplaced"/>
</dbReference>
<feature type="domain" description="Sulfotransferase" evidence="4">
    <location>
        <begin position="34"/>
        <end position="278"/>
    </location>
</feature>
<accession>A0ABM1KW88</accession>
<evidence type="ECO:0000259" key="4">
    <source>
        <dbReference type="Pfam" id="PF00685"/>
    </source>
</evidence>
<dbReference type="PANTHER" id="PTHR11783">
    <property type="entry name" value="SULFOTRANSFERASE SULT"/>
    <property type="match status" value="1"/>
</dbReference>
<proteinExistence type="inferred from homology"/>
<keyword evidence="5" id="KW-1185">Reference proteome</keyword>
<protein>
    <recommendedName>
        <fullName evidence="3">Sulfotransferase</fullName>
        <ecNumber evidence="3">2.8.2.-</ecNumber>
    </recommendedName>
</protein>
<dbReference type="GeneID" id="107119874"/>
<dbReference type="Pfam" id="PF00685">
    <property type="entry name" value="Sulfotransfer_1"/>
    <property type="match status" value="1"/>
</dbReference>
<organism evidence="5 6">
    <name type="scientific">Gekko japonicus</name>
    <name type="common">Schlegel's Japanese gecko</name>
    <dbReference type="NCBI Taxonomy" id="146911"/>
    <lineage>
        <taxon>Eukaryota</taxon>
        <taxon>Metazoa</taxon>
        <taxon>Chordata</taxon>
        <taxon>Craniata</taxon>
        <taxon>Vertebrata</taxon>
        <taxon>Euteleostomi</taxon>
        <taxon>Lepidosauria</taxon>
        <taxon>Squamata</taxon>
        <taxon>Bifurcata</taxon>
        <taxon>Gekkota</taxon>
        <taxon>Gekkonidae</taxon>
        <taxon>Gekkoninae</taxon>
        <taxon>Gekko</taxon>
    </lineage>
</organism>
<reference evidence="6" key="1">
    <citation type="submission" date="2025-08" db="UniProtKB">
        <authorList>
            <consortium name="RefSeq"/>
        </authorList>
    </citation>
    <scope>IDENTIFICATION</scope>
</reference>
<dbReference type="SUPFAM" id="SSF52540">
    <property type="entry name" value="P-loop containing nucleoside triphosphate hydrolases"/>
    <property type="match status" value="1"/>
</dbReference>
<evidence type="ECO:0000313" key="6">
    <source>
        <dbReference type="RefSeq" id="XP_015277975.1"/>
    </source>
</evidence>
<gene>
    <name evidence="6" type="primary">LOC107119874</name>
</gene>
<dbReference type="RefSeq" id="XP_015277975.1">
    <property type="nucleotide sequence ID" value="XM_015422489.1"/>
</dbReference>
<evidence type="ECO:0000256" key="1">
    <source>
        <dbReference type="ARBA" id="ARBA00005771"/>
    </source>
</evidence>
<dbReference type="InterPro" id="IPR000863">
    <property type="entry name" value="Sulfotransferase_dom"/>
</dbReference>
<evidence type="ECO:0000256" key="3">
    <source>
        <dbReference type="RuleBase" id="RU361155"/>
    </source>
</evidence>
<evidence type="ECO:0000313" key="5">
    <source>
        <dbReference type="Proteomes" id="UP000694871"/>
    </source>
</evidence>
<dbReference type="Gene3D" id="3.40.50.300">
    <property type="entry name" value="P-loop containing nucleotide triphosphate hydrolases"/>
    <property type="match status" value="1"/>
</dbReference>
<comment type="similarity">
    <text evidence="1 3">Belongs to the sulfotransferase 1 family.</text>
</comment>
<dbReference type="EC" id="2.8.2.-" evidence="3"/>
<dbReference type="InterPro" id="IPR027417">
    <property type="entry name" value="P-loop_NTPase"/>
</dbReference>
<evidence type="ECO:0000256" key="2">
    <source>
        <dbReference type="ARBA" id="ARBA00022679"/>
    </source>
</evidence>
<keyword evidence="2 3" id="KW-0808">Transferase</keyword>